<evidence type="ECO:0000256" key="2">
    <source>
        <dbReference type="ARBA" id="ARBA00022963"/>
    </source>
</evidence>
<feature type="domain" description="PNPLA" evidence="6">
    <location>
        <begin position="30"/>
        <end position="235"/>
    </location>
</feature>
<dbReference type="PANTHER" id="PTHR14226:SF57">
    <property type="entry name" value="BLR7027 PROTEIN"/>
    <property type="match status" value="1"/>
</dbReference>
<evidence type="ECO:0000259" key="6">
    <source>
        <dbReference type="PROSITE" id="PS51635"/>
    </source>
</evidence>
<dbReference type="InterPro" id="IPR050301">
    <property type="entry name" value="NTE"/>
</dbReference>
<evidence type="ECO:0000256" key="3">
    <source>
        <dbReference type="ARBA" id="ARBA00023098"/>
    </source>
</evidence>
<feature type="region of interest" description="Disordered" evidence="5">
    <location>
        <begin position="1"/>
        <end position="20"/>
    </location>
</feature>
<evidence type="ECO:0000256" key="4">
    <source>
        <dbReference type="PROSITE-ProRule" id="PRU01161"/>
    </source>
</evidence>
<evidence type="ECO:0000313" key="8">
    <source>
        <dbReference type="Proteomes" id="UP001293718"/>
    </source>
</evidence>
<dbReference type="SUPFAM" id="SSF52151">
    <property type="entry name" value="FabD/lysophospholipase-like"/>
    <property type="match status" value="1"/>
</dbReference>
<evidence type="ECO:0000256" key="5">
    <source>
        <dbReference type="SAM" id="MobiDB-lite"/>
    </source>
</evidence>
<protein>
    <submittedName>
        <fullName evidence="7">Patatin-like phospholipase family protein</fullName>
    </submittedName>
</protein>
<dbReference type="InterPro" id="IPR016035">
    <property type="entry name" value="Acyl_Trfase/lysoPLipase"/>
</dbReference>
<comment type="caution">
    <text evidence="7">The sequence shown here is derived from an EMBL/GenBank/DDBJ whole genome shotgun (WGS) entry which is preliminary data.</text>
</comment>
<name>A0ABU5IEC0_9BURK</name>
<keyword evidence="2 4" id="KW-0442">Lipid degradation</keyword>
<evidence type="ECO:0000256" key="1">
    <source>
        <dbReference type="ARBA" id="ARBA00022801"/>
    </source>
</evidence>
<dbReference type="RefSeq" id="WP_322465771.1">
    <property type="nucleotide sequence ID" value="NZ_JAXOJX010000018.1"/>
</dbReference>
<gene>
    <name evidence="7" type="ORF">SM757_12885</name>
</gene>
<dbReference type="InterPro" id="IPR021095">
    <property type="entry name" value="DUF3734"/>
</dbReference>
<dbReference type="EMBL" id="JAXOJX010000018">
    <property type="protein sequence ID" value="MDZ5457468.1"/>
    <property type="molecule type" value="Genomic_DNA"/>
</dbReference>
<sequence>MNLHVVSSSSTGAGERTVPAASGPARYVSLALSGGNALGAYGAGACEALLEAGYALDRVSGASIGCVNATILAGNPPAQRAAKLREFWQQAARWSPWGTLPTGGQVRDTLNKLQTLHTVMAGRPGLFRPRPSGFFSLLPGTPPDVGLFDGHPLLATLERVMDWDFLNTAALPLTIGSVDLESGEGVYFDTREQAIEPHHVLASTAFLPGFPPVDIGGRLLGDPGMLCNLPLDPLLRDPPPGPHLCIAVDLFDVRGGRPSSMDTALERVQDIAFASQSLRTIEAFRREYRLRRLLAQSLQRTGHAVELDAEEMRLLEREARGADTDMVLLAYHPPAHEVSAKTLEFSAASIAERWEAGRQDMQRALALLEAGQATTRDPGFNFYDARRVQSREETPAEAVEAKQAQATQPA</sequence>
<feature type="active site" description="Nucleophile" evidence="4">
    <location>
        <position position="63"/>
    </location>
</feature>
<accession>A0ABU5IEC0</accession>
<keyword evidence="3 4" id="KW-0443">Lipid metabolism</keyword>
<organism evidence="7 8">
    <name type="scientific">Azohydromonas lata</name>
    <dbReference type="NCBI Taxonomy" id="45677"/>
    <lineage>
        <taxon>Bacteria</taxon>
        <taxon>Pseudomonadati</taxon>
        <taxon>Pseudomonadota</taxon>
        <taxon>Betaproteobacteria</taxon>
        <taxon>Burkholderiales</taxon>
        <taxon>Sphaerotilaceae</taxon>
        <taxon>Azohydromonas</taxon>
    </lineage>
</organism>
<dbReference type="InterPro" id="IPR002641">
    <property type="entry name" value="PNPLA_dom"/>
</dbReference>
<proteinExistence type="predicted"/>
<keyword evidence="1 4" id="KW-0378">Hydrolase</keyword>
<dbReference type="Gene3D" id="3.40.1090.10">
    <property type="entry name" value="Cytosolic phospholipase A2 catalytic domain"/>
    <property type="match status" value="2"/>
</dbReference>
<dbReference type="PANTHER" id="PTHR14226">
    <property type="entry name" value="NEUROPATHY TARGET ESTERASE/SWISS CHEESE D.MELANOGASTER"/>
    <property type="match status" value="1"/>
</dbReference>
<reference evidence="7 8" key="1">
    <citation type="submission" date="2023-11" db="EMBL/GenBank/DDBJ databases">
        <title>Draft genome of Azohydromonas lata strain H1 (DSM1123), a polyhydroxyalkanoate producer.</title>
        <authorList>
            <person name="Traversa D."/>
            <person name="D'Addabbo P."/>
            <person name="Pazzani C."/>
            <person name="Manzari C."/>
            <person name="Chiara M."/>
            <person name="Scrascia M."/>
        </authorList>
    </citation>
    <scope>NUCLEOTIDE SEQUENCE [LARGE SCALE GENOMIC DNA]</scope>
    <source>
        <strain evidence="7 8">H1</strain>
    </source>
</reference>
<dbReference type="Pfam" id="PF12536">
    <property type="entry name" value="DUF3734"/>
    <property type="match status" value="1"/>
</dbReference>
<evidence type="ECO:0000313" key="7">
    <source>
        <dbReference type="EMBL" id="MDZ5457468.1"/>
    </source>
</evidence>
<feature type="short sequence motif" description="GXSXG" evidence="4">
    <location>
        <begin position="61"/>
        <end position="65"/>
    </location>
</feature>
<dbReference type="PROSITE" id="PS51635">
    <property type="entry name" value="PNPLA"/>
    <property type="match status" value="1"/>
</dbReference>
<comment type="caution">
    <text evidence="4">Lacks conserved residue(s) required for the propagation of feature annotation.</text>
</comment>
<feature type="compositionally biased region" description="Polar residues" evidence="5">
    <location>
        <begin position="1"/>
        <end position="12"/>
    </location>
</feature>
<dbReference type="Pfam" id="PF01734">
    <property type="entry name" value="Patatin"/>
    <property type="match status" value="1"/>
</dbReference>
<feature type="active site" description="Proton acceptor" evidence="4">
    <location>
        <position position="222"/>
    </location>
</feature>
<feature type="region of interest" description="Disordered" evidence="5">
    <location>
        <begin position="387"/>
        <end position="410"/>
    </location>
</feature>
<keyword evidence="8" id="KW-1185">Reference proteome</keyword>
<dbReference type="Proteomes" id="UP001293718">
    <property type="component" value="Unassembled WGS sequence"/>
</dbReference>